<dbReference type="HOGENOM" id="CLU_066064_0_1_1"/>
<dbReference type="AlphaFoldDB" id="R8BCH7"/>
<evidence type="ECO:0000313" key="1">
    <source>
        <dbReference type="EMBL" id="EON96985.1"/>
    </source>
</evidence>
<reference evidence="2" key="1">
    <citation type="journal article" date="2013" name="Genome Announc.">
        <title>Draft genome sequence of the ascomycete Phaeoacremonium aleophilum strain UCR-PA7, a causal agent of the esca disease complex in grapevines.</title>
        <authorList>
            <person name="Blanco-Ulate B."/>
            <person name="Rolshausen P."/>
            <person name="Cantu D."/>
        </authorList>
    </citation>
    <scope>NUCLEOTIDE SEQUENCE [LARGE SCALE GENOMIC DNA]</scope>
    <source>
        <strain evidence="2">UCR-PA7</strain>
    </source>
</reference>
<proteinExistence type="predicted"/>
<dbReference type="EMBL" id="KB933306">
    <property type="protein sequence ID" value="EON96985.1"/>
    <property type="molecule type" value="Genomic_DNA"/>
</dbReference>
<protein>
    <submittedName>
        <fullName evidence="1">Uncharacterized protein</fullName>
    </submittedName>
</protein>
<evidence type="ECO:0000313" key="2">
    <source>
        <dbReference type="Proteomes" id="UP000014074"/>
    </source>
</evidence>
<dbReference type="Proteomes" id="UP000014074">
    <property type="component" value="Unassembled WGS sequence"/>
</dbReference>
<dbReference type="RefSeq" id="XP_007918232.1">
    <property type="nucleotide sequence ID" value="XM_007920041.1"/>
</dbReference>
<sequence>MSSFLRDETCSACSGAVKYSSACSCWGFTQSTYTIPQSTTTTTVTLTNTASLTATDYNTAEITQTVPTQVTVTTTVTSTVHATASQTLTGIIRVNKISDNSVLGYIGKTFVNTAYAKYDVQSNALTVQVVVAPGSTSVSQAEIIMTNAANAGSYPFLGLVQGRDDTTSDLETGSFQYVYITGTGHTEAGSVPQVPGNSYTTYTGTSRTSESSIWDIDFTTGALTPAWVNPSGSPAPTFQAWIQGQVLYAGSSPSQFYLRYPSTVYPVSFTFISI</sequence>
<dbReference type="KEGG" id="tmn:UCRPA7_7511"/>
<accession>R8BCH7</accession>
<organism evidence="1 2">
    <name type="scientific">Phaeoacremonium minimum (strain UCR-PA7)</name>
    <name type="common">Esca disease fungus</name>
    <name type="synonym">Togninia minima</name>
    <dbReference type="NCBI Taxonomy" id="1286976"/>
    <lineage>
        <taxon>Eukaryota</taxon>
        <taxon>Fungi</taxon>
        <taxon>Dikarya</taxon>
        <taxon>Ascomycota</taxon>
        <taxon>Pezizomycotina</taxon>
        <taxon>Sordariomycetes</taxon>
        <taxon>Sordariomycetidae</taxon>
        <taxon>Togniniales</taxon>
        <taxon>Togniniaceae</taxon>
        <taxon>Phaeoacremonium</taxon>
    </lineage>
</organism>
<keyword evidence="2" id="KW-1185">Reference proteome</keyword>
<gene>
    <name evidence="1" type="ORF">UCRPA7_7511</name>
</gene>
<dbReference type="GeneID" id="19328278"/>
<name>R8BCH7_PHAM7</name>
<dbReference type="OrthoDB" id="5596743at2759"/>
<dbReference type="eggNOG" id="ENOG502SE8A">
    <property type="taxonomic scope" value="Eukaryota"/>
</dbReference>